<dbReference type="PRINTS" id="PR00196">
    <property type="entry name" value="ANNEXIN"/>
</dbReference>
<reference evidence="5" key="1">
    <citation type="journal article" date="2023" name="bioRxiv">
        <title>Scaffold-level genome assemblies of two parasitoid biocontrol wasps reveal the parthenogenesis mechanism and an associated novel virus.</title>
        <authorList>
            <person name="Inwood S."/>
            <person name="Skelly J."/>
            <person name="Guhlin J."/>
            <person name="Harrop T."/>
            <person name="Goldson S."/>
            <person name="Dearden P."/>
        </authorList>
    </citation>
    <scope>NUCLEOTIDE SEQUENCE</scope>
    <source>
        <strain evidence="5">Lincoln</strain>
        <tissue evidence="5">Whole body</tissue>
    </source>
</reference>
<keyword evidence="6" id="KW-1185">Reference proteome</keyword>
<dbReference type="GO" id="GO:0012506">
    <property type="term" value="C:vesicle membrane"/>
    <property type="evidence" value="ECO:0007669"/>
    <property type="project" value="TreeGrafter"/>
</dbReference>
<dbReference type="InterPro" id="IPR018502">
    <property type="entry name" value="Annexin_repeat"/>
</dbReference>
<dbReference type="SUPFAM" id="SSF47874">
    <property type="entry name" value="Annexin"/>
    <property type="match status" value="1"/>
</dbReference>
<name>A0AA39F5J4_MICHY</name>
<dbReference type="GO" id="GO:0001786">
    <property type="term" value="F:phosphatidylserine binding"/>
    <property type="evidence" value="ECO:0007669"/>
    <property type="project" value="TreeGrafter"/>
</dbReference>
<evidence type="ECO:0000313" key="6">
    <source>
        <dbReference type="Proteomes" id="UP001168972"/>
    </source>
</evidence>
<dbReference type="AlphaFoldDB" id="A0AA39F5J4"/>
<dbReference type="GO" id="GO:0005886">
    <property type="term" value="C:plasma membrane"/>
    <property type="evidence" value="ECO:0007669"/>
    <property type="project" value="TreeGrafter"/>
</dbReference>
<dbReference type="Proteomes" id="UP001168972">
    <property type="component" value="Unassembled WGS sequence"/>
</dbReference>
<feature type="chain" id="PRO_5041410641" description="Annexin" evidence="4">
    <location>
        <begin position="32"/>
        <end position="339"/>
    </location>
</feature>
<dbReference type="PANTHER" id="PTHR10502:SF102">
    <property type="entry name" value="ANNEXIN B11"/>
    <property type="match status" value="1"/>
</dbReference>
<keyword evidence="3" id="KW-0041">Annexin</keyword>
<dbReference type="EMBL" id="JAQQBR010001833">
    <property type="protein sequence ID" value="KAK0163303.1"/>
    <property type="molecule type" value="Genomic_DNA"/>
</dbReference>
<dbReference type="GO" id="GO:0005737">
    <property type="term" value="C:cytoplasm"/>
    <property type="evidence" value="ECO:0007669"/>
    <property type="project" value="TreeGrafter"/>
</dbReference>
<comment type="caution">
    <text evidence="5">The sequence shown here is derived from an EMBL/GenBank/DDBJ whole genome shotgun (WGS) entry which is preliminary data.</text>
</comment>
<gene>
    <name evidence="5" type="ORF">PV327_007000</name>
</gene>
<organism evidence="5 6">
    <name type="scientific">Microctonus hyperodae</name>
    <name type="common">Parasitoid wasp</name>
    <dbReference type="NCBI Taxonomy" id="165561"/>
    <lineage>
        <taxon>Eukaryota</taxon>
        <taxon>Metazoa</taxon>
        <taxon>Ecdysozoa</taxon>
        <taxon>Arthropoda</taxon>
        <taxon>Hexapoda</taxon>
        <taxon>Insecta</taxon>
        <taxon>Pterygota</taxon>
        <taxon>Neoptera</taxon>
        <taxon>Endopterygota</taxon>
        <taxon>Hymenoptera</taxon>
        <taxon>Apocrita</taxon>
        <taxon>Ichneumonoidea</taxon>
        <taxon>Braconidae</taxon>
        <taxon>Euphorinae</taxon>
        <taxon>Microctonus</taxon>
    </lineage>
</organism>
<protein>
    <recommendedName>
        <fullName evidence="7">Annexin</fullName>
    </recommendedName>
</protein>
<dbReference type="GO" id="GO:0005544">
    <property type="term" value="F:calcium-dependent phospholipid binding"/>
    <property type="evidence" value="ECO:0007669"/>
    <property type="project" value="InterPro"/>
</dbReference>
<accession>A0AA39F5J4</accession>
<evidence type="ECO:0000256" key="4">
    <source>
        <dbReference type="SAM" id="SignalP"/>
    </source>
</evidence>
<dbReference type="GO" id="GO:0005634">
    <property type="term" value="C:nucleus"/>
    <property type="evidence" value="ECO:0007669"/>
    <property type="project" value="TreeGrafter"/>
</dbReference>
<dbReference type="Pfam" id="PF00191">
    <property type="entry name" value="Annexin"/>
    <property type="match status" value="3"/>
</dbReference>
<keyword evidence="2" id="KW-0677">Repeat</keyword>
<dbReference type="PANTHER" id="PTHR10502">
    <property type="entry name" value="ANNEXIN"/>
    <property type="match status" value="1"/>
</dbReference>
<evidence type="ECO:0000256" key="2">
    <source>
        <dbReference type="ARBA" id="ARBA00022737"/>
    </source>
</evidence>
<dbReference type="GO" id="GO:0005509">
    <property type="term" value="F:calcium ion binding"/>
    <property type="evidence" value="ECO:0007669"/>
    <property type="project" value="InterPro"/>
</dbReference>
<evidence type="ECO:0000256" key="1">
    <source>
        <dbReference type="ARBA" id="ARBA00007831"/>
    </source>
</evidence>
<evidence type="ECO:0000256" key="3">
    <source>
        <dbReference type="ARBA" id="ARBA00023216"/>
    </source>
</evidence>
<feature type="signal peptide" evidence="4">
    <location>
        <begin position="1"/>
        <end position="31"/>
    </location>
</feature>
<sequence>MALQLFHQSKVFRCLIIWMSVLFLGLRAVQSCDLLDPVLRDFTVNLRGRIKTNENGNDMKIIKMLVSLDKTQLSKVTDCYNTHYGQSLILNLKNKFNGKLEQIVVALMTPEIEYNAKLIHDGLFGLESDSSALIDLISTEPCWEMKQIRDTYQKLYKEQLNSDLAQYTTGHLRDLLLNLLKCNRRENLFVTQSMIEYDAQELYSGNTILPNGGLSAENILITGSFERIRRAVYRYYSKYRQYYESSIIKKYDGDFRRALITIVRWSKGKDGFYAEKLHENLNSVETDEHSIIRIIVSNIDNMEQIKKEFIRRYKISLEEAITTKITGQYAEALLILINK</sequence>
<dbReference type="Gene3D" id="1.10.220.10">
    <property type="entry name" value="Annexin"/>
    <property type="match status" value="4"/>
</dbReference>
<evidence type="ECO:0008006" key="7">
    <source>
        <dbReference type="Google" id="ProtNLM"/>
    </source>
</evidence>
<evidence type="ECO:0000313" key="5">
    <source>
        <dbReference type="EMBL" id="KAK0163303.1"/>
    </source>
</evidence>
<comment type="similarity">
    <text evidence="1">Belongs to the annexin family.</text>
</comment>
<reference evidence="5" key="2">
    <citation type="submission" date="2023-03" db="EMBL/GenBank/DDBJ databases">
        <authorList>
            <person name="Inwood S.N."/>
            <person name="Skelly J.G."/>
            <person name="Guhlin J."/>
            <person name="Harrop T.W.R."/>
            <person name="Goldson S.G."/>
            <person name="Dearden P.K."/>
        </authorList>
    </citation>
    <scope>NUCLEOTIDE SEQUENCE</scope>
    <source>
        <strain evidence="5">Lincoln</strain>
        <tissue evidence="5">Whole body</tissue>
    </source>
</reference>
<dbReference type="SMART" id="SM00335">
    <property type="entry name" value="ANX"/>
    <property type="match status" value="3"/>
</dbReference>
<dbReference type="InterPro" id="IPR037104">
    <property type="entry name" value="Annexin_sf"/>
</dbReference>
<dbReference type="InterPro" id="IPR001464">
    <property type="entry name" value="Annexin"/>
</dbReference>
<keyword evidence="4" id="KW-0732">Signal</keyword>
<proteinExistence type="inferred from homology"/>